<reference evidence="1 2" key="1">
    <citation type="submission" date="2018-01" db="EMBL/GenBank/DDBJ databases">
        <title>The whole genome sequencing and assembly of Halobacillus litoralis ERB031 strain.</title>
        <authorList>
            <person name="Lee S.-J."/>
            <person name="Park M.-K."/>
            <person name="Kim J.-Y."/>
            <person name="Lee Y.-J."/>
            <person name="Yi H."/>
            <person name="Bahn Y.-S."/>
            <person name="Kim J.F."/>
            <person name="Lee D.-W."/>
        </authorList>
    </citation>
    <scope>NUCLEOTIDE SEQUENCE [LARGE SCALE GENOMIC DNA]</scope>
    <source>
        <strain evidence="1 2">ERB 031</strain>
    </source>
</reference>
<protein>
    <submittedName>
        <fullName evidence="1">Uncharacterized protein</fullName>
    </submittedName>
</protein>
<gene>
    <name evidence="1" type="ORF">HLI_11605</name>
</gene>
<dbReference type="AlphaFoldDB" id="A0A410MDG9"/>
<name>A0A410MDG9_9BACI</name>
<dbReference type="RefSeq" id="WP_128525071.1">
    <property type="nucleotide sequence ID" value="NZ_CP026118.1"/>
</dbReference>
<dbReference type="KEGG" id="hli:HLI_11605"/>
<sequence>MKDELVSYRRGGWCFYGINTVHSPAFKETDNVGKFMTYGKGDISNEMQELILKAIKQGITPLIKHTDLNTIGLNPNSKDGSWVIIWYSTDEEKDLRSLAQFLIKHGLVPKTKAGRYYNIPFKYDKQTRNGEYGEQFKSSISLGDLIDLNTGEFLYA</sequence>
<dbReference type="OrthoDB" id="3196548at2"/>
<proteinExistence type="predicted"/>
<organism evidence="1 2">
    <name type="scientific">Halobacillus litoralis</name>
    <dbReference type="NCBI Taxonomy" id="45668"/>
    <lineage>
        <taxon>Bacteria</taxon>
        <taxon>Bacillati</taxon>
        <taxon>Bacillota</taxon>
        <taxon>Bacilli</taxon>
        <taxon>Bacillales</taxon>
        <taxon>Bacillaceae</taxon>
        <taxon>Halobacillus</taxon>
    </lineage>
</organism>
<evidence type="ECO:0000313" key="1">
    <source>
        <dbReference type="EMBL" id="QAS52794.1"/>
    </source>
</evidence>
<dbReference type="EMBL" id="CP026118">
    <property type="protein sequence ID" value="QAS52794.1"/>
    <property type="molecule type" value="Genomic_DNA"/>
</dbReference>
<evidence type="ECO:0000313" key="2">
    <source>
        <dbReference type="Proteomes" id="UP000287756"/>
    </source>
</evidence>
<accession>A0A410MDG9</accession>
<dbReference type="Proteomes" id="UP000287756">
    <property type="component" value="Chromosome"/>
</dbReference>